<proteinExistence type="predicted"/>
<evidence type="ECO:0000313" key="2">
    <source>
        <dbReference type="EMBL" id="SOQ38073.1"/>
    </source>
</evidence>
<dbReference type="EMBL" id="ODYU01001610">
    <property type="protein sequence ID" value="SOQ38073.1"/>
    <property type="molecule type" value="Genomic_DNA"/>
</dbReference>
<name>A0A2H1VB56_SPOFR</name>
<protein>
    <submittedName>
        <fullName evidence="2">SFRICE_024072</fullName>
    </submittedName>
</protein>
<evidence type="ECO:0000256" key="1">
    <source>
        <dbReference type="SAM" id="MobiDB-lite"/>
    </source>
</evidence>
<feature type="region of interest" description="Disordered" evidence="1">
    <location>
        <begin position="13"/>
        <end position="42"/>
    </location>
</feature>
<accession>A0A2H1VB56</accession>
<gene>
    <name evidence="2" type="ORF">SFRICE_024072</name>
</gene>
<dbReference type="AlphaFoldDB" id="A0A2H1VB56"/>
<sequence>MSVLTASLSRVVESATAKQGVTASKRAAGSPDGKQSPLPMDTRITRGITSTLPDFWNLRVVGDWEDWAGRRLAETSKIS</sequence>
<reference evidence="2" key="1">
    <citation type="submission" date="2016-07" db="EMBL/GenBank/DDBJ databases">
        <authorList>
            <person name="Bretaudeau A."/>
        </authorList>
    </citation>
    <scope>NUCLEOTIDE SEQUENCE</scope>
    <source>
        <strain evidence="2">Rice</strain>
        <tissue evidence="2">Whole body</tissue>
    </source>
</reference>
<organism evidence="2">
    <name type="scientific">Spodoptera frugiperda</name>
    <name type="common">Fall armyworm</name>
    <dbReference type="NCBI Taxonomy" id="7108"/>
    <lineage>
        <taxon>Eukaryota</taxon>
        <taxon>Metazoa</taxon>
        <taxon>Ecdysozoa</taxon>
        <taxon>Arthropoda</taxon>
        <taxon>Hexapoda</taxon>
        <taxon>Insecta</taxon>
        <taxon>Pterygota</taxon>
        <taxon>Neoptera</taxon>
        <taxon>Endopterygota</taxon>
        <taxon>Lepidoptera</taxon>
        <taxon>Glossata</taxon>
        <taxon>Ditrysia</taxon>
        <taxon>Noctuoidea</taxon>
        <taxon>Noctuidae</taxon>
        <taxon>Amphipyrinae</taxon>
        <taxon>Spodoptera</taxon>
    </lineage>
</organism>